<feature type="region of interest" description="Disordered" evidence="1">
    <location>
        <begin position="1"/>
        <end position="104"/>
    </location>
</feature>
<feature type="region of interest" description="Disordered" evidence="1">
    <location>
        <begin position="122"/>
        <end position="155"/>
    </location>
</feature>
<reference evidence="2" key="1">
    <citation type="submission" date="2021-01" db="EMBL/GenBank/DDBJ databases">
        <authorList>
            <person name="Kaushik A."/>
        </authorList>
    </citation>
    <scope>NUCLEOTIDE SEQUENCE</scope>
    <source>
        <strain evidence="2">AG3-1AP</strain>
    </source>
</reference>
<evidence type="ECO:0000313" key="2">
    <source>
        <dbReference type="EMBL" id="CAE6463051.1"/>
    </source>
</evidence>
<evidence type="ECO:0000256" key="1">
    <source>
        <dbReference type="SAM" id="MobiDB-lite"/>
    </source>
</evidence>
<sequence length="155" mass="17015">MRKPGMNSWRSGNSKWLPPHRTLRTRQIVSRPDGYKDDHALNARVKPNTPPAAPSSRSTAAKRPCAAEPNSRRNYDNYPRPQKKPRESLEERSSSPVSLPPEPTAAELCWATKVVASKEARNKALGASKDKAGAKPAALPKGKERKNGSVRVAVM</sequence>
<feature type="compositionally biased region" description="Low complexity" evidence="1">
    <location>
        <begin position="54"/>
        <end position="64"/>
    </location>
</feature>
<organism evidence="2 3">
    <name type="scientific">Rhizoctonia solani</name>
    <dbReference type="NCBI Taxonomy" id="456999"/>
    <lineage>
        <taxon>Eukaryota</taxon>
        <taxon>Fungi</taxon>
        <taxon>Dikarya</taxon>
        <taxon>Basidiomycota</taxon>
        <taxon>Agaricomycotina</taxon>
        <taxon>Agaricomycetes</taxon>
        <taxon>Cantharellales</taxon>
        <taxon>Ceratobasidiaceae</taxon>
        <taxon>Rhizoctonia</taxon>
    </lineage>
</organism>
<comment type="caution">
    <text evidence="2">The sequence shown here is derived from an EMBL/GenBank/DDBJ whole genome shotgun (WGS) entry which is preliminary data.</text>
</comment>
<feature type="compositionally biased region" description="Basic and acidic residues" evidence="1">
    <location>
        <begin position="122"/>
        <end position="133"/>
    </location>
</feature>
<dbReference type="AlphaFoldDB" id="A0A8H3GQX4"/>
<proteinExistence type="predicted"/>
<evidence type="ECO:0000313" key="3">
    <source>
        <dbReference type="Proteomes" id="UP000663831"/>
    </source>
</evidence>
<accession>A0A8H3GQX4</accession>
<name>A0A8H3GQX4_9AGAM</name>
<dbReference type="Proteomes" id="UP000663831">
    <property type="component" value="Unassembled WGS sequence"/>
</dbReference>
<dbReference type="EMBL" id="CAJMWV010002455">
    <property type="protein sequence ID" value="CAE6463051.1"/>
    <property type="molecule type" value="Genomic_DNA"/>
</dbReference>
<protein>
    <submittedName>
        <fullName evidence="2">Uncharacterized protein</fullName>
    </submittedName>
</protein>
<gene>
    <name evidence="2" type="ORF">RDB_LOCUS78427</name>
</gene>
<feature type="compositionally biased region" description="Basic and acidic residues" evidence="1">
    <location>
        <begin position="84"/>
        <end position="93"/>
    </location>
</feature>